<name>A0A3A8IKX6_9BACT</name>
<dbReference type="Proteomes" id="UP000563426">
    <property type="component" value="Unassembled WGS sequence"/>
</dbReference>
<accession>A0A3A8IKX6</accession>
<comment type="caution">
    <text evidence="1">The sequence shown here is derived from an EMBL/GenBank/DDBJ whole genome shotgun (WGS) entry which is preliminary data.</text>
</comment>
<dbReference type="EMBL" id="JABFJV010000003">
    <property type="protein sequence ID" value="NOK31757.1"/>
    <property type="molecule type" value="Genomic_DNA"/>
</dbReference>
<evidence type="ECO:0000313" key="1">
    <source>
        <dbReference type="EMBL" id="NOK31757.1"/>
    </source>
</evidence>
<dbReference type="AlphaFoldDB" id="A0A3A8IKX6"/>
<dbReference type="OrthoDB" id="5516289at2"/>
<gene>
    <name evidence="1" type="ORF">HMI49_00890</name>
</gene>
<evidence type="ECO:0000313" key="2">
    <source>
        <dbReference type="Proteomes" id="UP000563426"/>
    </source>
</evidence>
<sequence length="128" mass="14083">MPDVKPPSTGTHSVVDLHGARRARRLDLYRNRLNQRQQDTRANLVTLYEGGTLFTPDGTQQGRSLLKALQLLQRAGTRLEELSGDGLLPAPSVSERIDALYDEVDGLFTKCDRLTGRGTASVARLPRG</sequence>
<protein>
    <submittedName>
        <fullName evidence="1">Uncharacterized protein</fullName>
    </submittedName>
</protein>
<proteinExistence type="predicted"/>
<organism evidence="1 2">
    <name type="scientific">Corallococcus exercitus</name>
    <dbReference type="NCBI Taxonomy" id="2316736"/>
    <lineage>
        <taxon>Bacteria</taxon>
        <taxon>Pseudomonadati</taxon>
        <taxon>Myxococcota</taxon>
        <taxon>Myxococcia</taxon>
        <taxon>Myxococcales</taxon>
        <taxon>Cystobacterineae</taxon>
        <taxon>Myxococcaceae</taxon>
        <taxon>Corallococcus</taxon>
    </lineage>
</organism>
<reference evidence="1 2" key="1">
    <citation type="submission" date="2020-05" db="EMBL/GenBank/DDBJ databases">
        <authorList>
            <person name="Whitworth D."/>
        </authorList>
    </citation>
    <scope>NUCLEOTIDE SEQUENCE [LARGE SCALE GENOMIC DNA]</scope>
    <source>
        <strain evidence="1 2">AB043B</strain>
    </source>
</reference>
<keyword evidence="2" id="KW-1185">Reference proteome</keyword>